<keyword evidence="11" id="KW-1185">Reference proteome</keyword>
<keyword evidence="8" id="KW-0411">Iron-sulfur</keyword>
<name>A0A415DVY2_9FIRM</name>
<evidence type="ECO:0000256" key="3">
    <source>
        <dbReference type="ARBA" id="ARBA00022630"/>
    </source>
</evidence>
<evidence type="ECO:0000256" key="8">
    <source>
        <dbReference type="ARBA" id="ARBA00023014"/>
    </source>
</evidence>
<dbReference type="SUPFAM" id="SSF51905">
    <property type="entry name" value="FAD/NAD(P)-binding domain"/>
    <property type="match status" value="1"/>
</dbReference>
<keyword evidence="5" id="KW-0274">FAD</keyword>
<organism evidence="10 11">
    <name type="scientific">Emergencia timonensis</name>
    <dbReference type="NCBI Taxonomy" id="1776384"/>
    <lineage>
        <taxon>Bacteria</taxon>
        <taxon>Bacillati</taxon>
        <taxon>Bacillota</taxon>
        <taxon>Clostridia</taxon>
        <taxon>Peptostreptococcales</taxon>
        <taxon>Anaerovoracaceae</taxon>
        <taxon>Emergencia</taxon>
    </lineage>
</organism>
<proteinExistence type="predicted"/>
<dbReference type="Pfam" id="PF01134">
    <property type="entry name" value="GIDA"/>
    <property type="match status" value="1"/>
</dbReference>
<keyword evidence="7" id="KW-0408">Iron</keyword>
<dbReference type="PANTHER" id="PTHR43498:SF1">
    <property type="entry name" value="COB--COM HETERODISULFIDE REDUCTASE IRON-SULFUR SUBUNIT A"/>
    <property type="match status" value="1"/>
</dbReference>
<sequence>MAKIVIIGGGWSGCAAAIAARKTGAEVEILERTDLLLGLGNVGGIMRNNGRFTATEENIAMGADELFAITDKCATHKNVNFPGHDHATFYNVVKVEPEVRRLMREMDIEVHLITRITDVVKEGDRITALESADGERFDGDVFVDCTGTTGPMGNCMEFGNGCSMCVLRCPAFGPRVSISEKAGGHDYYGKRADGTPGAFSGSCKLEKSSLSEKIVKELNEKGVAVVPLPKELINESKLSKKVCRQYALPPFAENVILIDTGYAKMMTPYFPLAELRQVEGFENARFVDPYAGGKGNSIRYTAVTERDPFMKVKDVENLFCGGEKSGLFIGHTEAISTGSLAGHNAGRAARGETLITLPESTAIGSLLTYEKPDGGMITFAGDEFFAHMKETGLYTTDIEKIADRIETAGLTGIYNAFN</sequence>
<keyword evidence="3" id="KW-0285">Flavoprotein</keyword>
<evidence type="ECO:0000313" key="11">
    <source>
        <dbReference type="Proteomes" id="UP000284841"/>
    </source>
</evidence>
<evidence type="ECO:0000259" key="9">
    <source>
        <dbReference type="Pfam" id="PF01134"/>
    </source>
</evidence>
<dbReference type="GO" id="GO:0016491">
    <property type="term" value="F:oxidoreductase activity"/>
    <property type="evidence" value="ECO:0007669"/>
    <property type="project" value="UniProtKB-KW"/>
</dbReference>
<evidence type="ECO:0000256" key="1">
    <source>
        <dbReference type="ARBA" id="ARBA00001974"/>
    </source>
</evidence>
<reference evidence="10 11" key="1">
    <citation type="submission" date="2018-08" db="EMBL/GenBank/DDBJ databases">
        <title>A genome reference for cultivated species of the human gut microbiota.</title>
        <authorList>
            <person name="Zou Y."/>
            <person name="Xue W."/>
            <person name="Luo G."/>
        </authorList>
    </citation>
    <scope>NUCLEOTIDE SEQUENCE [LARGE SCALE GENOMIC DNA]</scope>
    <source>
        <strain evidence="10 11">AM07-24</strain>
    </source>
</reference>
<gene>
    <name evidence="10" type="ORF">DW099_16630</name>
</gene>
<comment type="caution">
    <text evidence="10">The sequence shown here is derived from an EMBL/GenBank/DDBJ whole genome shotgun (WGS) entry which is preliminary data.</text>
</comment>
<dbReference type="OrthoDB" id="2181at2"/>
<evidence type="ECO:0000256" key="5">
    <source>
        <dbReference type="ARBA" id="ARBA00022827"/>
    </source>
</evidence>
<dbReference type="EMBL" id="QRMS01000006">
    <property type="protein sequence ID" value="RHJ84600.1"/>
    <property type="molecule type" value="Genomic_DNA"/>
</dbReference>
<evidence type="ECO:0000256" key="7">
    <source>
        <dbReference type="ARBA" id="ARBA00023004"/>
    </source>
</evidence>
<dbReference type="GO" id="GO:0046872">
    <property type="term" value="F:metal ion binding"/>
    <property type="evidence" value="ECO:0007669"/>
    <property type="project" value="UniProtKB-KW"/>
</dbReference>
<dbReference type="GO" id="GO:0051539">
    <property type="term" value="F:4 iron, 4 sulfur cluster binding"/>
    <property type="evidence" value="ECO:0007669"/>
    <property type="project" value="UniProtKB-KW"/>
</dbReference>
<feature type="domain" description="MnmG N-terminal" evidence="9">
    <location>
        <begin position="275"/>
        <end position="352"/>
    </location>
</feature>
<evidence type="ECO:0000313" key="10">
    <source>
        <dbReference type="EMBL" id="RHJ84600.1"/>
    </source>
</evidence>
<dbReference type="STRING" id="1776384.GCA_900086585_01407"/>
<comment type="cofactor">
    <cofactor evidence="1">
        <name>FAD</name>
        <dbReference type="ChEBI" id="CHEBI:57692"/>
    </cofactor>
</comment>
<evidence type="ECO:0000256" key="4">
    <source>
        <dbReference type="ARBA" id="ARBA00022723"/>
    </source>
</evidence>
<keyword evidence="6" id="KW-0560">Oxidoreductase</keyword>
<keyword evidence="4" id="KW-0479">Metal-binding</keyword>
<dbReference type="InterPro" id="IPR036188">
    <property type="entry name" value="FAD/NAD-bd_sf"/>
</dbReference>
<dbReference type="InterPro" id="IPR039650">
    <property type="entry name" value="HdrA-like"/>
</dbReference>
<dbReference type="Gene3D" id="3.50.50.60">
    <property type="entry name" value="FAD/NAD(P)-binding domain"/>
    <property type="match status" value="3"/>
</dbReference>
<accession>A0A415DVY2</accession>
<keyword evidence="2" id="KW-0004">4Fe-4S</keyword>
<evidence type="ECO:0000256" key="2">
    <source>
        <dbReference type="ARBA" id="ARBA00022485"/>
    </source>
</evidence>
<evidence type="ECO:0000256" key="6">
    <source>
        <dbReference type="ARBA" id="ARBA00023002"/>
    </source>
</evidence>
<dbReference type="Pfam" id="PF12831">
    <property type="entry name" value="FAD_oxidored"/>
    <property type="match status" value="1"/>
</dbReference>
<dbReference type="PANTHER" id="PTHR43498">
    <property type="entry name" value="FERREDOXIN:COB-COM HETERODISULFIDE REDUCTASE SUBUNIT A"/>
    <property type="match status" value="1"/>
</dbReference>
<protein>
    <submittedName>
        <fullName evidence="10">FAD-dependent oxidoreductase</fullName>
    </submittedName>
</protein>
<dbReference type="AlphaFoldDB" id="A0A415DVY2"/>
<dbReference type="InterPro" id="IPR040131">
    <property type="entry name" value="MnmG_N"/>
</dbReference>
<dbReference type="Proteomes" id="UP000284841">
    <property type="component" value="Unassembled WGS sequence"/>
</dbReference>